<dbReference type="CDD" id="cd06782">
    <property type="entry name" value="cpPDZ_CPP-like"/>
    <property type="match status" value="1"/>
</dbReference>
<comment type="similarity">
    <text evidence="1">Belongs to the peptidase S41A family.</text>
</comment>
<dbReference type="InterPro" id="IPR004447">
    <property type="entry name" value="Peptidase_S41A"/>
</dbReference>
<dbReference type="InterPro" id="IPR036034">
    <property type="entry name" value="PDZ_sf"/>
</dbReference>
<dbReference type="Pfam" id="PF13180">
    <property type="entry name" value="PDZ_2"/>
    <property type="match status" value="1"/>
</dbReference>
<dbReference type="InterPro" id="IPR055210">
    <property type="entry name" value="CtpA/B_N"/>
</dbReference>
<dbReference type="EMBL" id="UOFV01000115">
    <property type="protein sequence ID" value="VAW97506.1"/>
    <property type="molecule type" value="Genomic_DNA"/>
</dbReference>
<evidence type="ECO:0000256" key="1">
    <source>
        <dbReference type="ARBA" id="ARBA00009179"/>
    </source>
</evidence>
<dbReference type="GO" id="GO:0004252">
    <property type="term" value="F:serine-type endopeptidase activity"/>
    <property type="evidence" value="ECO:0007669"/>
    <property type="project" value="UniProtKB-EC"/>
</dbReference>
<evidence type="ECO:0000256" key="5">
    <source>
        <dbReference type="SAM" id="MobiDB-lite"/>
    </source>
</evidence>
<keyword evidence="2 7" id="KW-0645">Protease</keyword>
<keyword evidence="4" id="KW-0720">Serine protease</keyword>
<dbReference type="SMART" id="SM00245">
    <property type="entry name" value="TSPc"/>
    <property type="match status" value="1"/>
</dbReference>
<proteinExistence type="inferred from homology"/>
<sequence>MNANLRTLLVLTIGLILGITLAIGQGVFADKSANKATSALPLDELRSFTEVFSRIKKDYVEEVSDKTLLENAIRGMLSGLDPHSSYLDPEHFKELQVGTSGEFGGLGIEVGMEDGFVKVISPIDDTPAQRAGVKAGDLVIRLDEKPVKGMTLHDAVKIMRGKVGTDIVLTIIREGEEKPLKITITRDTIKVKSVRARDLGDGFGYLRVSQFQSRTGENLTEAIEKLKKDNDGKLNGLVLDLRNNPGGVLNAAVEVSDAFLETGLIVYTQGRIADSEMKFSATPRRVLDGAPLVVLVNGGSASASEIVAGALQDHKRAVIIGTRTFGKGSVQTILPLNEKTALKLTTARYYTPSGRSIQAEGVTPDIILEPLKITKLEGMGERVKEADLSGHLDNGNGKNKSKDDKKDGKKKDEPELSLAQRDYQLFEALNVLKGMSIVLRQN</sequence>
<protein>
    <submittedName>
        <fullName evidence="7">Carboxyl-terminal protease</fullName>
        <ecNumber evidence="7">3.4.21.102</ecNumber>
    </submittedName>
</protein>
<dbReference type="EC" id="3.4.21.102" evidence="7"/>
<evidence type="ECO:0000256" key="4">
    <source>
        <dbReference type="ARBA" id="ARBA00022825"/>
    </source>
</evidence>
<feature type="compositionally biased region" description="Basic and acidic residues" evidence="5">
    <location>
        <begin position="400"/>
        <end position="414"/>
    </location>
</feature>
<dbReference type="InterPro" id="IPR029045">
    <property type="entry name" value="ClpP/crotonase-like_dom_sf"/>
</dbReference>
<name>A0A3B1AXF1_9ZZZZ</name>
<dbReference type="SMART" id="SM00228">
    <property type="entry name" value="PDZ"/>
    <property type="match status" value="1"/>
</dbReference>
<evidence type="ECO:0000259" key="6">
    <source>
        <dbReference type="PROSITE" id="PS50106"/>
    </source>
</evidence>
<evidence type="ECO:0000313" key="7">
    <source>
        <dbReference type="EMBL" id="VAW97506.1"/>
    </source>
</evidence>
<dbReference type="InterPro" id="IPR001478">
    <property type="entry name" value="PDZ"/>
</dbReference>
<dbReference type="GO" id="GO:0006508">
    <property type="term" value="P:proteolysis"/>
    <property type="evidence" value="ECO:0007669"/>
    <property type="project" value="UniProtKB-KW"/>
</dbReference>
<evidence type="ECO:0000256" key="3">
    <source>
        <dbReference type="ARBA" id="ARBA00022801"/>
    </source>
</evidence>
<dbReference type="AlphaFoldDB" id="A0A3B1AXF1"/>
<dbReference type="Gene3D" id="2.30.42.10">
    <property type="match status" value="1"/>
</dbReference>
<dbReference type="GO" id="GO:0030288">
    <property type="term" value="C:outer membrane-bounded periplasmic space"/>
    <property type="evidence" value="ECO:0007669"/>
    <property type="project" value="TreeGrafter"/>
</dbReference>
<evidence type="ECO:0000256" key="2">
    <source>
        <dbReference type="ARBA" id="ARBA00022670"/>
    </source>
</evidence>
<dbReference type="PROSITE" id="PS50106">
    <property type="entry name" value="PDZ"/>
    <property type="match status" value="1"/>
</dbReference>
<reference evidence="7" key="1">
    <citation type="submission" date="2018-06" db="EMBL/GenBank/DDBJ databases">
        <authorList>
            <person name="Zhirakovskaya E."/>
        </authorList>
    </citation>
    <scope>NUCLEOTIDE SEQUENCE</scope>
</reference>
<dbReference type="NCBIfam" id="TIGR00225">
    <property type="entry name" value="prc"/>
    <property type="match status" value="1"/>
</dbReference>
<gene>
    <name evidence="7" type="ORF">MNBD_GAMMA19-441</name>
</gene>
<dbReference type="InterPro" id="IPR005151">
    <property type="entry name" value="Tail-specific_protease"/>
</dbReference>
<dbReference type="PANTHER" id="PTHR32060">
    <property type="entry name" value="TAIL-SPECIFIC PROTEASE"/>
    <property type="match status" value="1"/>
</dbReference>
<dbReference type="FunFam" id="3.90.226.10:FF:000029">
    <property type="entry name" value="Peptidase, S41 family"/>
    <property type="match status" value="1"/>
</dbReference>
<accession>A0A3B1AXF1</accession>
<dbReference type="SUPFAM" id="SSF52096">
    <property type="entry name" value="ClpP/crotonase"/>
    <property type="match status" value="1"/>
</dbReference>
<dbReference type="Gene3D" id="3.30.750.44">
    <property type="match status" value="1"/>
</dbReference>
<dbReference type="CDD" id="cd07560">
    <property type="entry name" value="Peptidase_S41_CPP"/>
    <property type="match status" value="1"/>
</dbReference>
<feature type="domain" description="PDZ" evidence="6">
    <location>
        <begin position="92"/>
        <end position="160"/>
    </location>
</feature>
<dbReference type="Gene3D" id="3.90.226.10">
    <property type="entry name" value="2-enoyl-CoA Hydratase, Chain A, domain 1"/>
    <property type="match status" value="1"/>
</dbReference>
<dbReference type="FunFam" id="2.30.42.10:FF:000063">
    <property type="entry name" value="Peptidase, S41 family"/>
    <property type="match status" value="1"/>
</dbReference>
<dbReference type="GO" id="GO:0007165">
    <property type="term" value="P:signal transduction"/>
    <property type="evidence" value="ECO:0007669"/>
    <property type="project" value="TreeGrafter"/>
</dbReference>
<feature type="region of interest" description="Disordered" evidence="5">
    <location>
        <begin position="386"/>
        <end position="416"/>
    </location>
</feature>
<dbReference type="Pfam" id="PF03572">
    <property type="entry name" value="Peptidase_S41"/>
    <property type="match status" value="1"/>
</dbReference>
<keyword evidence="3 7" id="KW-0378">Hydrolase</keyword>
<dbReference type="PANTHER" id="PTHR32060:SF30">
    <property type="entry name" value="CARBOXY-TERMINAL PROCESSING PROTEASE CTPA"/>
    <property type="match status" value="1"/>
</dbReference>
<organism evidence="7">
    <name type="scientific">hydrothermal vent metagenome</name>
    <dbReference type="NCBI Taxonomy" id="652676"/>
    <lineage>
        <taxon>unclassified sequences</taxon>
        <taxon>metagenomes</taxon>
        <taxon>ecological metagenomes</taxon>
    </lineage>
</organism>
<dbReference type="Pfam" id="PF22694">
    <property type="entry name" value="CtpB_N-like"/>
    <property type="match status" value="1"/>
</dbReference>
<dbReference type="SUPFAM" id="SSF50156">
    <property type="entry name" value="PDZ domain-like"/>
    <property type="match status" value="1"/>
</dbReference>